<dbReference type="AlphaFoldDB" id="A0AA95F3V9"/>
<evidence type="ECO:0000313" key="3">
    <source>
        <dbReference type="EMBL" id="WEK56373.1"/>
    </source>
</evidence>
<dbReference type="InterPro" id="IPR050194">
    <property type="entry name" value="Glycosyltransferase_grp1"/>
</dbReference>
<evidence type="ECO:0000259" key="2">
    <source>
        <dbReference type="Pfam" id="PF13439"/>
    </source>
</evidence>
<reference evidence="3" key="1">
    <citation type="submission" date="2023-03" db="EMBL/GenBank/DDBJ databases">
        <title>Andean soil-derived lignocellulolytic bacterial consortium as a source of novel taxa and putative plastic-active enzymes.</title>
        <authorList>
            <person name="Diaz-Garcia L."/>
            <person name="Chuvochina M."/>
            <person name="Feuerriegel G."/>
            <person name="Bunk B."/>
            <person name="Sproer C."/>
            <person name="Streit W.R."/>
            <person name="Rodriguez L.M."/>
            <person name="Overmann J."/>
            <person name="Jimenez D.J."/>
        </authorList>
    </citation>
    <scope>NUCLEOTIDE SEQUENCE</scope>
    <source>
        <strain evidence="3">MAG 2441</strain>
    </source>
</reference>
<organism evidence="3 4">
    <name type="scientific">Candidatus Cohnella colombiensis</name>
    <dbReference type="NCBI Taxonomy" id="3121368"/>
    <lineage>
        <taxon>Bacteria</taxon>
        <taxon>Bacillati</taxon>
        <taxon>Bacillota</taxon>
        <taxon>Bacilli</taxon>
        <taxon>Bacillales</taxon>
        <taxon>Paenibacillaceae</taxon>
        <taxon>Cohnella</taxon>
    </lineage>
</organism>
<proteinExistence type="predicted"/>
<dbReference type="CDD" id="cd03801">
    <property type="entry name" value="GT4_PimA-like"/>
    <property type="match status" value="1"/>
</dbReference>
<keyword evidence="4" id="KW-1185">Reference proteome</keyword>
<dbReference type="GO" id="GO:0016757">
    <property type="term" value="F:glycosyltransferase activity"/>
    <property type="evidence" value="ECO:0007669"/>
    <property type="project" value="TreeGrafter"/>
</dbReference>
<dbReference type="PANTHER" id="PTHR45947:SF3">
    <property type="entry name" value="SULFOQUINOVOSYL TRANSFERASE SQD2"/>
    <property type="match status" value="1"/>
</dbReference>
<feature type="domain" description="Glycosyltransferase subfamily 4-like N-terminal" evidence="2">
    <location>
        <begin position="8"/>
        <end position="160"/>
    </location>
</feature>
<sequence>MCNTSYVTGGEKVLLLLAREIQQHYECVLIIPQDGMIAQQARSAGIQTIIQAIPLSAGLYLSLPNADEEIATLQRGAEWSELYSLLERERPDYVLVNTAVHPLPALAAQCLGITTLWLMHEILLDTPYRAHCAAYIALHCDVLIGVSEAVLRPFLGVSGVKQQFVLSPFIEQEALAPKDWAAIRSAMRSRIGWDESHRVVGFIAAAIYPNKGLLAFIESMIPIAGMNDRARFLIVGSPVDLVHDQACRQVIVQSGYEHRFAFLPFVDNISHLFPTLDIVAVPSIIAEGFGLTALEGLTFGRAVVAFASGGLVEIMRATGNGDFLVQTGNTHEMMWKVRSLLASDRYLEDVGNRNREAAVQAFGIHAFRRKLQQLVGQLPVRAMLRFTLVRGSGPAIYAIEQGRKRPFASVKAMIQRGFQPGGVAPVSDLMLSCFPEGEPLPELRRSVRKKSKRLHHLRRRRGRNRLRALRRRRRVSRRTRRRQSPTKR</sequence>
<protein>
    <submittedName>
        <fullName evidence="3">Glycosyltransferase family 4 protein</fullName>
    </submittedName>
</protein>
<name>A0AA95F3V9_9BACL</name>
<dbReference type="EMBL" id="CP119317">
    <property type="protein sequence ID" value="WEK56373.1"/>
    <property type="molecule type" value="Genomic_DNA"/>
</dbReference>
<dbReference type="SUPFAM" id="SSF53756">
    <property type="entry name" value="UDP-Glycosyltransferase/glycogen phosphorylase"/>
    <property type="match status" value="1"/>
</dbReference>
<feature type="region of interest" description="Disordered" evidence="1">
    <location>
        <begin position="447"/>
        <end position="488"/>
    </location>
</feature>
<evidence type="ECO:0000313" key="4">
    <source>
        <dbReference type="Proteomes" id="UP001178662"/>
    </source>
</evidence>
<dbReference type="Pfam" id="PF13439">
    <property type="entry name" value="Glyco_transf_4"/>
    <property type="match status" value="1"/>
</dbReference>
<accession>A0AA95F3V9</accession>
<gene>
    <name evidence="3" type="ORF">P0Y55_12195</name>
</gene>
<dbReference type="PANTHER" id="PTHR45947">
    <property type="entry name" value="SULFOQUINOVOSYL TRANSFERASE SQD2"/>
    <property type="match status" value="1"/>
</dbReference>
<evidence type="ECO:0000256" key="1">
    <source>
        <dbReference type="SAM" id="MobiDB-lite"/>
    </source>
</evidence>
<dbReference type="Pfam" id="PF13692">
    <property type="entry name" value="Glyco_trans_1_4"/>
    <property type="match status" value="1"/>
</dbReference>
<dbReference type="Gene3D" id="3.40.50.2000">
    <property type="entry name" value="Glycogen Phosphorylase B"/>
    <property type="match status" value="2"/>
</dbReference>
<dbReference type="Proteomes" id="UP001178662">
    <property type="component" value="Chromosome"/>
</dbReference>
<dbReference type="InterPro" id="IPR028098">
    <property type="entry name" value="Glyco_trans_4-like_N"/>
</dbReference>